<comment type="caution">
    <text evidence="2">The sequence shown here is derived from an EMBL/GenBank/DDBJ whole genome shotgun (WGS) entry which is preliminary data.</text>
</comment>
<dbReference type="OrthoDB" id="9787127at2"/>
<dbReference type="EMBL" id="VLLL01000006">
    <property type="protein sequence ID" value="TWJ12345.1"/>
    <property type="molecule type" value="Genomic_DNA"/>
</dbReference>
<dbReference type="RefSeq" id="WP_147139394.1">
    <property type="nucleotide sequence ID" value="NZ_BAABIJ010000002.1"/>
</dbReference>
<gene>
    <name evidence="2" type="ORF">LX16_3102</name>
</gene>
<dbReference type="PANTHER" id="PTHR37292">
    <property type="entry name" value="VNG6097C"/>
    <property type="match status" value="1"/>
</dbReference>
<protein>
    <submittedName>
        <fullName evidence="2">Uncharacterized protein DUF262</fullName>
    </submittedName>
</protein>
<evidence type="ECO:0000313" key="2">
    <source>
        <dbReference type="EMBL" id="TWJ12345.1"/>
    </source>
</evidence>
<dbReference type="AlphaFoldDB" id="A0A562V3A8"/>
<accession>A0A562V3A8</accession>
<proteinExistence type="predicted"/>
<evidence type="ECO:0000313" key="3">
    <source>
        <dbReference type="Proteomes" id="UP000321617"/>
    </source>
</evidence>
<reference evidence="2 3" key="1">
    <citation type="journal article" date="2013" name="Stand. Genomic Sci.">
        <title>Genomic Encyclopedia of Type Strains, Phase I: The one thousand microbial genomes (KMG-I) project.</title>
        <authorList>
            <person name="Kyrpides N.C."/>
            <person name="Woyke T."/>
            <person name="Eisen J.A."/>
            <person name="Garrity G."/>
            <person name="Lilburn T.G."/>
            <person name="Beck B.J."/>
            <person name="Whitman W.B."/>
            <person name="Hugenholtz P."/>
            <person name="Klenk H.P."/>
        </authorList>
    </citation>
    <scope>NUCLEOTIDE SEQUENCE [LARGE SCALE GENOMIC DNA]</scope>
    <source>
        <strain evidence="2 3">DSM 45044</strain>
    </source>
</reference>
<feature type="domain" description="GmrSD restriction endonucleases N-terminal" evidence="1">
    <location>
        <begin position="15"/>
        <end position="214"/>
    </location>
</feature>
<sequence>MAAMHTQPSAETFPLEDLVRKAWGGRIRVPHFQRDFRWTTNDVLQLFDSIVKGYPIGTLLFWVRKSPAAKVVLGKLVIDAAAGDQTWWVVDGQQRIVSLANALKREGHAHKPFDVFYDLAEERFVSTPRRIEERHIPLPILFDLEELLAWFATRGHLPGEYFPRARAVARRILEYRIPTYLVPHDDRAALRDIFDRMNNFGKRLSRAEIFSALYAGEEPPVRRNPPLTQIAQRLEQSTDFGRIDDDTILMCLLARRGPDVTRDFRGEFDEGRRVRTDFPDEDQQGAYDGAEAAVRAAVNFLQSDCHTPHFSFLPYHSLLAVLSRFFAHHPRPVERNRQLLRRFFWRASLAGPATFGGSFTQFARKLAQAIIPGGEARSVSQLLAAVPGSQIRPNLDERFKANSANGKVLLCSWWALEPRSPFSGATYSTRDLSDTLADDGTARAAIQDIIRPKDMPAELRGDVAGRVLLPGVEEPVDEAGIVFGMPPYMEVGAWDAVLASHSMTRETAAYLQWGNRVEFLTTRRHTIVANLEKFCDRMAEWERENTPPLESLVFDET</sequence>
<name>A0A562V3A8_9ACTN</name>
<evidence type="ECO:0000259" key="1">
    <source>
        <dbReference type="Pfam" id="PF03235"/>
    </source>
</evidence>
<dbReference type="Proteomes" id="UP000321617">
    <property type="component" value="Unassembled WGS sequence"/>
</dbReference>
<dbReference type="InterPro" id="IPR004919">
    <property type="entry name" value="GmrSD_N"/>
</dbReference>
<dbReference type="PANTHER" id="PTHR37292:SF2">
    <property type="entry name" value="DUF262 DOMAIN-CONTAINING PROTEIN"/>
    <property type="match status" value="1"/>
</dbReference>
<keyword evidence="3" id="KW-1185">Reference proteome</keyword>
<dbReference type="Pfam" id="PF03235">
    <property type="entry name" value="GmrSD_N"/>
    <property type="match status" value="1"/>
</dbReference>
<organism evidence="2 3">
    <name type="scientific">Stackebrandtia albiflava</name>
    <dbReference type="NCBI Taxonomy" id="406432"/>
    <lineage>
        <taxon>Bacteria</taxon>
        <taxon>Bacillati</taxon>
        <taxon>Actinomycetota</taxon>
        <taxon>Actinomycetes</taxon>
        <taxon>Glycomycetales</taxon>
        <taxon>Glycomycetaceae</taxon>
        <taxon>Stackebrandtia</taxon>
    </lineage>
</organism>